<evidence type="ECO:0000313" key="3">
    <source>
        <dbReference type="Proteomes" id="UP000199800"/>
    </source>
</evidence>
<feature type="transmembrane region" description="Helical" evidence="1">
    <location>
        <begin position="231"/>
        <end position="252"/>
    </location>
</feature>
<dbReference type="AlphaFoldDB" id="A0A1I0CYK7"/>
<dbReference type="OrthoDB" id="1934125at2"/>
<dbReference type="GO" id="GO:0005886">
    <property type="term" value="C:plasma membrane"/>
    <property type="evidence" value="ECO:0007669"/>
    <property type="project" value="UniProtKB-SubCell"/>
</dbReference>
<keyword evidence="3" id="KW-1185">Reference proteome</keyword>
<protein>
    <submittedName>
        <fullName evidence="2">ABC-2 family transporter protein</fullName>
    </submittedName>
</protein>
<dbReference type="RefSeq" id="WP_092477906.1">
    <property type="nucleotide sequence ID" value="NZ_FOHN01000012.1"/>
</dbReference>
<dbReference type="PANTHER" id="PTHR37305">
    <property type="entry name" value="INTEGRAL MEMBRANE PROTEIN-RELATED"/>
    <property type="match status" value="1"/>
</dbReference>
<gene>
    <name evidence="2" type="ORF">SAMN04487772_1129</name>
</gene>
<feature type="transmembrane region" description="Helical" evidence="1">
    <location>
        <begin position="97"/>
        <end position="125"/>
    </location>
</feature>
<sequence>MRIQMDLNIYMSDIYGKEQAEVKNEILQYKIDHNLQPYKENTTYDFVAYMFQILGFLLSVFAIVIAVEIVISEYSNKTVKLIFCKPYRREEIIMSKYMAVLLYVIWLVIVSFIISLITGGILFTWHGSNVKTVIRFFHSMCQCSLLGKAMIYFAFSLVNMVIIGTIAFFLSVLFKSQVSALIVSLGILLFGNTVAEKIDSADFKAIKYSILANLNPGKFVDSPVHQGYTPFIMAAVIMIHMVLLVGGIIFLIKKSDF</sequence>
<dbReference type="EMBL" id="FOHN01000012">
    <property type="protein sequence ID" value="SET24561.1"/>
    <property type="molecule type" value="Genomic_DNA"/>
</dbReference>
<keyword evidence="1" id="KW-0472">Membrane</keyword>
<proteinExistence type="predicted"/>
<dbReference type="Proteomes" id="UP000199800">
    <property type="component" value="Unassembled WGS sequence"/>
</dbReference>
<keyword evidence="1" id="KW-0812">Transmembrane</keyword>
<evidence type="ECO:0000256" key="1">
    <source>
        <dbReference type="SAM" id="Phobius"/>
    </source>
</evidence>
<dbReference type="PANTHER" id="PTHR37305:SF1">
    <property type="entry name" value="MEMBRANE PROTEIN"/>
    <property type="match status" value="1"/>
</dbReference>
<dbReference type="Pfam" id="PF12679">
    <property type="entry name" value="ABC2_membrane_2"/>
    <property type="match status" value="1"/>
</dbReference>
<accession>A0A1I0CYK7</accession>
<dbReference type="GO" id="GO:0140359">
    <property type="term" value="F:ABC-type transporter activity"/>
    <property type="evidence" value="ECO:0007669"/>
    <property type="project" value="InterPro"/>
</dbReference>
<organism evidence="2 3">
    <name type="scientific">[Clostridium] polysaccharolyticum</name>
    <dbReference type="NCBI Taxonomy" id="29364"/>
    <lineage>
        <taxon>Bacteria</taxon>
        <taxon>Bacillati</taxon>
        <taxon>Bacillota</taxon>
        <taxon>Clostridia</taxon>
        <taxon>Lachnospirales</taxon>
        <taxon>Lachnospiraceae</taxon>
    </lineage>
</organism>
<dbReference type="STRING" id="29364.SAMN04487772_1129"/>
<feature type="transmembrane region" description="Helical" evidence="1">
    <location>
        <begin position="145"/>
        <end position="171"/>
    </location>
</feature>
<evidence type="ECO:0000313" key="2">
    <source>
        <dbReference type="EMBL" id="SET24561.1"/>
    </source>
</evidence>
<name>A0A1I0CYK7_9FIRM</name>
<feature type="transmembrane region" description="Helical" evidence="1">
    <location>
        <begin position="46"/>
        <end position="71"/>
    </location>
</feature>
<keyword evidence="1" id="KW-1133">Transmembrane helix</keyword>
<reference evidence="2 3" key="1">
    <citation type="submission" date="2016-10" db="EMBL/GenBank/DDBJ databases">
        <authorList>
            <person name="de Groot N.N."/>
        </authorList>
    </citation>
    <scope>NUCLEOTIDE SEQUENCE [LARGE SCALE GENOMIC DNA]</scope>
    <source>
        <strain evidence="2 3">DSM 1801</strain>
    </source>
</reference>
<feature type="transmembrane region" description="Helical" evidence="1">
    <location>
        <begin position="178"/>
        <end position="195"/>
    </location>
</feature>